<dbReference type="InParanoid" id="D8RRY3"/>
<dbReference type="Proteomes" id="UP000001514">
    <property type="component" value="Unassembled WGS sequence"/>
</dbReference>
<dbReference type="Gramene" id="EFJ24778">
    <property type="protein sequence ID" value="EFJ24778"/>
    <property type="gene ID" value="SELMODRAFT_414190"/>
</dbReference>
<dbReference type="Gene3D" id="3.40.50.720">
    <property type="entry name" value="NAD(P)-binding Rossmann-like Domain"/>
    <property type="match status" value="1"/>
</dbReference>
<dbReference type="InterPro" id="IPR000683">
    <property type="entry name" value="Gfo/Idh/MocA-like_OxRdtase_N"/>
</dbReference>
<name>D8RRY3_SELML</name>
<protein>
    <recommendedName>
        <fullName evidence="7">Gfo/Idh/MocA-like oxidoreductase N-terminal domain-containing protein</fullName>
    </recommendedName>
</protein>
<dbReference type="Gene3D" id="3.30.360.10">
    <property type="entry name" value="Dihydrodipicolinate Reductase, domain 2"/>
    <property type="match status" value="1"/>
</dbReference>
<evidence type="ECO:0000313" key="5">
    <source>
        <dbReference type="EMBL" id="EFJ24778.1"/>
    </source>
</evidence>
<dbReference type="eggNOG" id="KOG2742">
    <property type="taxonomic scope" value="Eukaryota"/>
</dbReference>
<dbReference type="Gramene" id="EFJ15468">
    <property type="protein sequence ID" value="EFJ15468"/>
    <property type="gene ID" value="SELMODRAFT_422801"/>
</dbReference>
<dbReference type="KEGG" id="smo:SELMODRAFT_414190"/>
<gene>
    <name evidence="5" type="ORF">SELMODRAFT_414190</name>
    <name evidence="4" type="ORF">SELMODRAFT_422801</name>
</gene>
<evidence type="ECO:0000313" key="4">
    <source>
        <dbReference type="EMBL" id="EFJ15468.1"/>
    </source>
</evidence>
<dbReference type="GO" id="GO:0006740">
    <property type="term" value="P:NADPH regeneration"/>
    <property type="evidence" value="ECO:0000318"/>
    <property type="project" value="GO_Central"/>
</dbReference>
<dbReference type="OMA" id="EPAPLMW"/>
<dbReference type="KEGG" id="smo:SELMODRAFT_422801"/>
<comment type="similarity">
    <text evidence="1">Belongs to the Gfo/Idh/MocA family.</text>
</comment>
<keyword evidence="6" id="KW-1185">Reference proteome</keyword>
<dbReference type="Pfam" id="PF22725">
    <property type="entry name" value="GFO_IDH_MocA_C3"/>
    <property type="match status" value="1"/>
</dbReference>
<evidence type="ECO:0000259" key="3">
    <source>
        <dbReference type="Pfam" id="PF22725"/>
    </source>
</evidence>
<proteinExistence type="inferred from homology"/>
<dbReference type="SUPFAM" id="SSF51735">
    <property type="entry name" value="NAD(P)-binding Rossmann-fold domains"/>
    <property type="match status" value="1"/>
</dbReference>
<evidence type="ECO:0000313" key="6">
    <source>
        <dbReference type="Proteomes" id="UP000001514"/>
    </source>
</evidence>
<feature type="domain" description="Gfo/Idh/MocA-like oxidoreductase N-terminal" evidence="2">
    <location>
        <begin position="5"/>
        <end position="123"/>
    </location>
</feature>
<dbReference type="GO" id="GO:0016491">
    <property type="term" value="F:oxidoreductase activity"/>
    <property type="evidence" value="ECO:0000318"/>
    <property type="project" value="GO_Central"/>
</dbReference>
<dbReference type="PANTHER" id="PTHR42840:SF5">
    <property type="entry name" value="NAD(P)-BINDING ROSSMANN-FOLD SUPERFAMILY PROTEIN"/>
    <property type="match status" value="1"/>
</dbReference>
<accession>D8RRY3</accession>
<dbReference type="PANTHER" id="PTHR42840">
    <property type="entry name" value="NAD(P)-BINDING ROSSMANN-FOLD SUPERFAMILY PROTEIN-RELATED"/>
    <property type="match status" value="1"/>
</dbReference>
<dbReference type="EMBL" id="GL377588">
    <property type="protein sequence ID" value="EFJ24778.1"/>
    <property type="molecule type" value="Genomic_DNA"/>
</dbReference>
<dbReference type="HOGENOM" id="CLU_023194_3_1_1"/>
<feature type="domain" description="GFO/IDH/MocA-like oxidoreductase" evidence="3">
    <location>
        <begin position="152"/>
        <end position="262"/>
    </location>
</feature>
<sequence length="341" mass="36996">MAPGFALIGAGGFAKKQYLPLLSTKLMDRVSFKAIWSRSQESAESAVSLIKDRVPEVQPKWGEEGFNDILMDNSIIGVAIVLEPEIQGTYAIQALTAGKHVLQEKPLAPSTQKAQSLVNLYKGLDNDKLVWAIGENYRFEQALAEASKLVKDIGHMVAVEVILESPMNISRPSFSSVWRRQLQGGYIMDSAVHQIAGLRLITGFEIRSVSAISRHVDNALPSPDNVSALIELENGCVGTLMISFSCITKKMSWKVVGTEGTIYVDQDVKDDQPGFLVTCSTSTGKNSVFYPCCGVEEELGAFINDITMGGVPDKRSSPSEAYADVAVIEAILKSNGNVIHV</sequence>
<dbReference type="Pfam" id="PF01408">
    <property type="entry name" value="GFO_IDH_MocA"/>
    <property type="match status" value="1"/>
</dbReference>
<dbReference type="STRING" id="88036.D8RRY3"/>
<evidence type="ECO:0008006" key="7">
    <source>
        <dbReference type="Google" id="ProtNLM"/>
    </source>
</evidence>
<dbReference type="InterPro" id="IPR036291">
    <property type="entry name" value="NAD(P)-bd_dom_sf"/>
</dbReference>
<organism evidence="6">
    <name type="scientific">Selaginella moellendorffii</name>
    <name type="common">Spikemoss</name>
    <dbReference type="NCBI Taxonomy" id="88036"/>
    <lineage>
        <taxon>Eukaryota</taxon>
        <taxon>Viridiplantae</taxon>
        <taxon>Streptophyta</taxon>
        <taxon>Embryophyta</taxon>
        <taxon>Tracheophyta</taxon>
        <taxon>Lycopodiopsida</taxon>
        <taxon>Selaginellales</taxon>
        <taxon>Selaginellaceae</taxon>
        <taxon>Selaginella</taxon>
    </lineage>
</organism>
<reference evidence="5 6" key="1">
    <citation type="journal article" date="2011" name="Science">
        <title>The Selaginella genome identifies genetic changes associated with the evolution of vascular plants.</title>
        <authorList>
            <person name="Banks J.A."/>
            <person name="Nishiyama T."/>
            <person name="Hasebe M."/>
            <person name="Bowman J.L."/>
            <person name="Gribskov M."/>
            <person name="dePamphilis C."/>
            <person name="Albert V.A."/>
            <person name="Aono N."/>
            <person name="Aoyama T."/>
            <person name="Ambrose B.A."/>
            <person name="Ashton N.W."/>
            <person name="Axtell M.J."/>
            <person name="Barker E."/>
            <person name="Barker M.S."/>
            <person name="Bennetzen J.L."/>
            <person name="Bonawitz N.D."/>
            <person name="Chapple C."/>
            <person name="Cheng C."/>
            <person name="Correa L.G."/>
            <person name="Dacre M."/>
            <person name="DeBarry J."/>
            <person name="Dreyer I."/>
            <person name="Elias M."/>
            <person name="Engstrom E.M."/>
            <person name="Estelle M."/>
            <person name="Feng L."/>
            <person name="Finet C."/>
            <person name="Floyd S.K."/>
            <person name="Frommer W.B."/>
            <person name="Fujita T."/>
            <person name="Gramzow L."/>
            <person name="Gutensohn M."/>
            <person name="Harholt J."/>
            <person name="Hattori M."/>
            <person name="Heyl A."/>
            <person name="Hirai T."/>
            <person name="Hiwatashi Y."/>
            <person name="Ishikawa M."/>
            <person name="Iwata M."/>
            <person name="Karol K.G."/>
            <person name="Koehler B."/>
            <person name="Kolukisaoglu U."/>
            <person name="Kubo M."/>
            <person name="Kurata T."/>
            <person name="Lalonde S."/>
            <person name="Li K."/>
            <person name="Li Y."/>
            <person name="Litt A."/>
            <person name="Lyons E."/>
            <person name="Manning G."/>
            <person name="Maruyama T."/>
            <person name="Michael T.P."/>
            <person name="Mikami K."/>
            <person name="Miyazaki S."/>
            <person name="Morinaga S."/>
            <person name="Murata T."/>
            <person name="Mueller-Roeber B."/>
            <person name="Nelson D.R."/>
            <person name="Obara M."/>
            <person name="Oguri Y."/>
            <person name="Olmstead R.G."/>
            <person name="Onodera N."/>
            <person name="Petersen B.L."/>
            <person name="Pils B."/>
            <person name="Prigge M."/>
            <person name="Rensing S.A."/>
            <person name="Riano-Pachon D.M."/>
            <person name="Roberts A.W."/>
            <person name="Sato Y."/>
            <person name="Scheller H.V."/>
            <person name="Schulz B."/>
            <person name="Schulz C."/>
            <person name="Shakirov E.V."/>
            <person name="Shibagaki N."/>
            <person name="Shinohara N."/>
            <person name="Shippen D.E."/>
            <person name="Soerensen I."/>
            <person name="Sotooka R."/>
            <person name="Sugimoto N."/>
            <person name="Sugita M."/>
            <person name="Sumikawa N."/>
            <person name="Tanurdzic M."/>
            <person name="Theissen G."/>
            <person name="Ulvskov P."/>
            <person name="Wakazuki S."/>
            <person name="Weng J.K."/>
            <person name="Willats W.W."/>
            <person name="Wipf D."/>
            <person name="Wolf P.G."/>
            <person name="Yang L."/>
            <person name="Zimmer A.D."/>
            <person name="Zhu Q."/>
            <person name="Mitros T."/>
            <person name="Hellsten U."/>
            <person name="Loque D."/>
            <person name="Otillar R."/>
            <person name="Salamov A."/>
            <person name="Schmutz J."/>
            <person name="Shapiro H."/>
            <person name="Lindquist E."/>
            <person name="Lucas S."/>
            <person name="Rokhsar D."/>
            <person name="Grigoriev I.V."/>
        </authorList>
    </citation>
    <scope>NUCLEOTIDE SEQUENCE [LARGE SCALE GENOMIC DNA]</scope>
</reference>
<evidence type="ECO:0000259" key="2">
    <source>
        <dbReference type="Pfam" id="PF01408"/>
    </source>
</evidence>
<dbReference type="AlphaFoldDB" id="D8RRY3"/>
<dbReference type="GO" id="GO:0000166">
    <property type="term" value="F:nucleotide binding"/>
    <property type="evidence" value="ECO:0007669"/>
    <property type="project" value="InterPro"/>
</dbReference>
<evidence type="ECO:0000256" key="1">
    <source>
        <dbReference type="ARBA" id="ARBA00010928"/>
    </source>
</evidence>
<dbReference type="SUPFAM" id="SSF55347">
    <property type="entry name" value="Glyceraldehyde-3-phosphate dehydrogenase-like, C-terminal domain"/>
    <property type="match status" value="1"/>
</dbReference>
<dbReference type="EMBL" id="GL377623">
    <property type="protein sequence ID" value="EFJ15468.1"/>
    <property type="molecule type" value="Genomic_DNA"/>
</dbReference>
<dbReference type="InterPro" id="IPR055170">
    <property type="entry name" value="GFO_IDH_MocA-like_dom"/>
</dbReference>